<sequence length="214" mass="23911">MILKHPQAVLSRICLSHMGDVGTQQSLEDNLGFFQKGIPCELVEDNQARTVEELSSTSSALDSPVHSNTTAPAVKILCRLMSNPDIVSSFIESCAEDLLQRTRSALTADDRLLRRSAYCHLSSCLFLIGFLFLLIVKRFLCGCSQFRITVVLYKGNPVAVVSSRASDCTRYESGNFSSIPRGTTRCEFVDIFPRCSLHWEQILQGRFKEVIILQ</sequence>
<dbReference type="AlphaFoldDB" id="A0A914ZZD3"/>
<name>A0A914ZZD3_PARUN</name>
<dbReference type="WBParaSite" id="PgE016_g005_t02">
    <property type="protein sequence ID" value="PgE016_g005_t02"/>
    <property type="gene ID" value="PgE016_g005"/>
</dbReference>
<keyword evidence="1" id="KW-0472">Membrane</keyword>
<feature type="transmembrane region" description="Helical" evidence="1">
    <location>
        <begin position="117"/>
        <end position="136"/>
    </location>
</feature>
<protein>
    <submittedName>
        <fullName evidence="3">Uncharacterized protein</fullName>
    </submittedName>
</protein>
<evidence type="ECO:0000313" key="2">
    <source>
        <dbReference type="Proteomes" id="UP000887569"/>
    </source>
</evidence>
<dbReference type="Proteomes" id="UP000887569">
    <property type="component" value="Unplaced"/>
</dbReference>
<keyword evidence="2" id="KW-1185">Reference proteome</keyword>
<proteinExistence type="predicted"/>
<accession>A0A914ZZD3</accession>
<evidence type="ECO:0000256" key="1">
    <source>
        <dbReference type="SAM" id="Phobius"/>
    </source>
</evidence>
<keyword evidence="1" id="KW-1133">Transmembrane helix</keyword>
<organism evidence="2 3">
    <name type="scientific">Parascaris univalens</name>
    <name type="common">Nematode worm</name>
    <dbReference type="NCBI Taxonomy" id="6257"/>
    <lineage>
        <taxon>Eukaryota</taxon>
        <taxon>Metazoa</taxon>
        <taxon>Ecdysozoa</taxon>
        <taxon>Nematoda</taxon>
        <taxon>Chromadorea</taxon>
        <taxon>Rhabditida</taxon>
        <taxon>Spirurina</taxon>
        <taxon>Ascaridomorpha</taxon>
        <taxon>Ascaridoidea</taxon>
        <taxon>Ascarididae</taxon>
        <taxon>Parascaris</taxon>
    </lineage>
</organism>
<evidence type="ECO:0000313" key="3">
    <source>
        <dbReference type="WBParaSite" id="PgE016_g005_t02"/>
    </source>
</evidence>
<keyword evidence="1" id="KW-0812">Transmembrane</keyword>
<reference evidence="3" key="1">
    <citation type="submission" date="2022-11" db="UniProtKB">
        <authorList>
            <consortium name="WormBaseParasite"/>
        </authorList>
    </citation>
    <scope>IDENTIFICATION</scope>
</reference>